<feature type="domain" description="Transglycosylase SLT" evidence="2">
    <location>
        <begin position="24"/>
        <end position="125"/>
    </location>
</feature>
<feature type="signal peptide" evidence="1">
    <location>
        <begin position="1"/>
        <end position="23"/>
    </location>
</feature>
<dbReference type="EMBL" id="NTME01000021">
    <property type="protein sequence ID" value="PBJ93980.1"/>
    <property type="molecule type" value="Genomic_DNA"/>
</dbReference>
<evidence type="ECO:0000259" key="2">
    <source>
        <dbReference type="Pfam" id="PF01464"/>
    </source>
</evidence>
<accession>A0A2A3M1G8</accession>
<dbReference type="InterPro" id="IPR008258">
    <property type="entry name" value="Transglycosylase_SLT_dom_1"/>
</dbReference>
<protein>
    <submittedName>
        <fullName evidence="3">Lytic transglycosylase</fullName>
    </submittedName>
</protein>
<dbReference type="AlphaFoldDB" id="A0A2A3M1G8"/>
<evidence type="ECO:0000256" key="1">
    <source>
        <dbReference type="SAM" id="SignalP"/>
    </source>
</evidence>
<reference evidence="3 4" key="1">
    <citation type="submission" date="2017-09" db="EMBL/GenBank/DDBJ databases">
        <authorList>
            <person name="Ehlers B."/>
            <person name="Leendertz F.H."/>
        </authorList>
    </citation>
    <scope>NUCLEOTIDE SEQUENCE [LARGE SCALE GENOMIC DNA]</scope>
    <source>
        <strain evidence="3 4">DJ-1</strain>
    </source>
</reference>
<dbReference type="RefSeq" id="WP_023383800.1">
    <property type="nucleotide sequence ID" value="NZ_NTME01000021.1"/>
</dbReference>
<dbReference type="Proteomes" id="UP000218102">
    <property type="component" value="Unassembled WGS sequence"/>
</dbReference>
<dbReference type="Gene3D" id="1.10.530.10">
    <property type="match status" value="1"/>
</dbReference>
<dbReference type="InterPro" id="IPR023346">
    <property type="entry name" value="Lysozyme-like_dom_sf"/>
</dbReference>
<evidence type="ECO:0000313" key="3">
    <source>
        <dbReference type="EMBL" id="PBJ93980.1"/>
    </source>
</evidence>
<dbReference type="CDD" id="cd13400">
    <property type="entry name" value="LT_IagB-like"/>
    <property type="match status" value="1"/>
</dbReference>
<dbReference type="Pfam" id="PF01464">
    <property type="entry name" value="SLT"/>
    <property type="match status" value="1"/>
</dbReference>
<dbReference type="SUPFAM" id="SSF53955">
    <property type="entry name" value="Lysozyme-like"/>
    <property type="match status" value="1"/>
</dbReference>
<evidence type="ECO:0000313" key="4">
    <source>
        <dbReference type="Proteomes" id="UP000218102"/>
    </source>
</evidence>
<organism evidence="3 4">
    <name type="scientific">Pseudomonas plecoglossicida</name>
    <dbReference type="NCBI Taxonomy" id="70775"/>
    <lineage>
        <taxon>Bacteria</taxon>
        <taxon>Pseudomonadati</taxon>
        <taxon>Pseudomonadota</taxon>
        <taxon>Gammaproteobacteria</taxon>
        <taxon>Pseudomonadales</taxon>
        <taxon>Pseudomonadaceae</taxon>
        <taxon>Pseudomonas</taxon>
    </lineage>
</organism>
<gene>
    <name evidence="3" type="ORF">CMV24_19370</name>
</gene>
<sequence length="143" mass="15759">MKKLSLPFLLIGALAWLPTTSHADCFAEAAARYRVSEKLLRAIQVTENRPGKADVVSQKNSDGTWDIGLMQINSSWLPKLSKYGIGEKELLDRCVSANVGAWILASNIASHGHVWKAVGAYNSPNEKSQRIYIQKVMNNYGGL</sequence>
<proteinExistence type="predicted"/>
<name>A0A2A3M1G8_PSEDL</name>
<feature type="chain" id="PRO_5012788208" evidence="1">
    <location>
        <begin position="24"/>
        <end position="143"/>
    </location>
</feature>
<keyword evidence="1" id="KW-0732">Signal</keyword>
<comment type="caution">
    <text evidence="3">The sequence shown here is derived from an EMBL/GenBank/DDBJ whole genome shotgun (WGS) entry which is preliminary data.</text>
</comment>